<dbReference type="PANTHER" id="PTHR10127:SF780">
    <property type="entry name" value="METALLOENDOPEPTIDASE"/>
    <property type="match status" value="1"/>
</dbReference>
<evidence type="ECO:0000256" key="3">
    <source>
        <dbReference type="ARBA" id="ARBA00022801"/>
    </source>
</evidence>
<dbReference type="GO" id="GO:0004222">
    <property type="term" value="F:metalloendopeptidase activity"/>
    <property type="evidence" value="ECO:0007669"/>
    <property type="project" value="UniProtKB-UniRule"/>
</dbReference>
<evidence type="ECO:0000313" key="9">
    <source>
        <dbReference type="EnsemblMetazoa" id="CLYHEMP007588.1"/>
    </source>
</evidence>
<feature type="domain" description="Peptidase M12A" evidence="8">
    <location>
        <begin position="49"/>
        <end position="241"/>
    </location>
</feature>
<dbReference type="GO" id="GO:0006508">
    <property type="term" value="P:proteolysis"/>
    <property type="evidence" value="ECO:0007669"/>
    <property type="project" value="UniProtKB-KW"/>
</dbReference>
<keyword evidence="7" id="KW-0732">Signal</keyword>
<protein>
    <recommendedName>
        <fullName evidence="7">Metalloendopeptidase</fullName>
        <ecNumber evidence="7">3.4.24.-</ecNumber>
    </recommendedName>
</protein>
<dbReference type="InterPro" id="IPR024079">
    <property type="entry name" value="MetalloPept_cat_dom_sf"/>
</dbReference>
<dbReference type="InterPro" id="IPR034035">
    <property type="entry name" value="Astacin-like_dom"/>
</dbReference>
<comment type="cofactor">
    <cofactor evidence="6 7">
        <name>Zn(2+)</name>
        <dbReference type="ChEBI" id="CHEBI:29105"/>
    </cofactor>
    <text evidence="6 7">Binds 1 zinc ion per subunit.</text>
</comment>
<dbReference type="PROSITE" id="PS51864">
    <property type="entry name" value="ASTACIN"/>
    <property type="match status" value="1"/>
</dbReference>
<dbReference type="InterPro" id="IPR006026">
    <property type="entry name" value="Peptidase_Metallo"/>
</dbReference>
<evidence type="ECO:0000256" key="6">
    <source>
        <dbReference type="PROSITE-ProRule" id="PRU01211"/>
    </source>
</evidence>
<evidence type="ECO:0000256" key="7">
    <source>
        <dbReference type="RuleBase" id="RU361183"/>
    </source>
</evidence>
<dbReference type="CDD" id="cd04280">
    <property type="entry name" value="ZnMc_astacin_like"/>
    <property type="match status" value="1"/>
</dbReference>
<evidence type="ECO:0000256" key="2">
    <source>
        <dbReference type="ARBA" id="ARBA00022723"/>
    </source>
</evidence>
<feature type="active site" evidence="6">
    <location>
        <position position="137"/>
    </location>
</feature>
<dbReference type="GeneID" id="136808626"/>
<dbReference type="Proteomes" id="UP000594262">
    <property type="component" value="Unplaced"/>
</dbReference>
<feature type="chain" id="PRO_5029945219" description="Metalloendopeptidase" evidence="7">
    <location>
        <begin position="25"/>
        <end position="364"/>
    </location>
</feature>
<evidence type="ECO:0000256" key="1">
    <source>
        <dbReference type="ARBA" id="ARBA00022670"/>
    </source>
</evidence>
<sequence length="364" mass="40685">MKFPNTFKMKVLICVFLTIGATWAWNEHMEDAGLYEGDIKLSYKQLLFGSIRGKRWTNNIVPYVVHSTLASRENVINDAIGVYHKRTCLKFVKRTNQPNYIEFFQGSGCWSFVGMNGGKQQISLGPGCLWTATAQHEIGHAIGLQHEQTRPDRNQYVKIHLNNLNDQDNAYNFHLNRDIDSLGTPYDFYSMMHYGSTAFAKSGTKTITTLDPSKQRIIDNNYHYGMSDIDAKQIKLMYNCDGNGGNNNNGDLKNDGENCYYKCGHKGGSCPQYCGRTGLCCRVGYNDPGCEQASKPCYSYHCCTAPKKEVKNIGKNCWYDCSYKGGSCSSGFCGKDGICCRKGYNDKGCENAQAACDGKHCCTA</sequence>
<dbReference type="PANTHER" id="PTHR10127">
    <property type="entry name" value="DISCOIDIN, CUB, EGF, LAMININ , AND ZINC METALLOPROTEASE DOMAIN CONTAINING"/>
    <property type="match status" value="1"/>
</dbReference>
<keyword evidence="1 6" id="KW-0645">Protease</keyword>
<name>A0A7M5U8N2_9CNID</name>
<comment type="caution">
    <text evidence="6">Lacks conserved residue(s) required for the propagation of feature annotation.</text>
</comment>
<dbReference type="RefSeq" id="XP_066921268.1">
    <property type="nucleotide sequence ID" value="XM_067065167.1"/>
</dbReference>
<dbReference type="Pfam" id="PF01400">
    <property type="entry name" value="Astacin"/>
    <property type="match status" value="1"/>
</dbReference>
<keyword evidence="3 6" id="KW-0378">Hydrolase</keyword>
<feature type="binding site" evidence="6">
    <location>
        <position position="146"/>
    </location>
    <ligand>
        <name>Zn(2+)</name>
        <dbReference type="ChEBI" id="CHEBI:29105"/>
        <note>catalytic</note>
    </ligand>
</feature>
<dbReference type="Gene3D" id="3.40.390.10">
    <property type="entry name" value="Collagenase (Catalytic Domain)"/>
    <property type="match status" value="1"/>
</dbReference>
<keyword evidence="4 6" id="KW-0862">Zinc</keyword>
<dbReference type="EnsemblMetazoa" id="CLYHEMT007588.1">
    <property type="protein sequence ID" value="CLYHEMP007588.1"/>
    <property type="gene ID" value="CLYHEMG007588"/>
</dbReference>
<evidence type="ECO:0000313" key="10">
    <source>
        <dbReference type="Proteomes" id="UP000594262"/>
    </source>
</evidence>
<organism evidence="9 10">
    <name type="scientific">Clytia hemisphaerica</name>
    <dbReference type="NCBI Taxonomy" id="252671"/>
    <lineage>
        <taxon>Eukaryota</taxon>
        <taxon>Metazoa</taxon>
        <taxon>Cnidaria</taxon>
        <taxon>Hydrozoa</taxon>
        <taxon>Hydroidolina</taxon>
        <taxon>Leptothecata</taxon>
        <taxon>Obeliida</taxon>
        <taxon>Clytiidae</taxon>
        <taxon>Clytia</taxon>
    </lineage>
</organism>
<accession>A0A7M5U8N2</accession>
<dbReference type="SMART" id="SM00235">
    <property type="entry name" value="ZnMc"/>
    <property type="match status" value="1"/>
</dbReference>
<feature type="signal peptide" evidence="7">
    <location>
        <begin position="1"/>
        <end position="24"/>
    </location>
</feature>
<feature type="binding site" evidence="6">
    <location>
        <position position="136"/>
    </location>
    <ligand>
        <name>Zn(2+)</name>
        <dbReference type="ChEBI" id="CHEBI:29105"/>
        <note>catalytic</note>
    </ligand>
</feature>
<evidence type="ECO:0000259" key="8">
    <source>
        <dbReference type="PROSITE" id="PS51864"/>
    </source>
</evidence>
<dbReference type="EC" id="3.4.24.-" evidence="7"/>
<dbReference type="InterPro" id="IPR001506">
    <property type="entry name" value="Peptidase_M12A"/>
</dbReference>
<dbReference type="PRINTS" id="PR00480">
    <property type="entry name" value="ASTACIN"/>
</dbReference>
<proteinExistence type="predicted"/>
<keyword evidence="10" id="KW-1185">Reference proteome</keyword>
<reference evidence="9" key="1">
    <citation type="submission" date="2021-01" db="UniProtKB">
        <authorList>
            <consortium name="EnsemblMetazoa"/>
        </authorList>
    </citation>
    <scope>IDENTIFICATION</scope>
</reference>
<feature type="binding site" evidence="6">
    <location>
        <position position="140"/>
    </location>
    <ligand>
        <name>Zn(2+)</name>
        <dbReference type="ChEBI" id="CHEBI:29105"/>
        <note>catalytic</note>
    </ligand>
</feature>
<dbReference type="OrthoDB" id="291007at2759"/>
<keyword evidence="5 6" id="KW-0482">Metalloprotease</keyword>
<dbReference type="AlphaFoldDB" id="A0A7M5U8N2"/>
<dbReference type="SUPFAM" id="SSF55486">
    <property type="entry name" value="Metalloproteases ('zincins'), catalytic domain"/>
    <property type="match status" value="1"/>
</dbReference>
<dbReference type="GO" id="GO:0008270">
    <property type="term" value="F:zinc ion binding"/>
    <property type="evidence" value="ECO:0007669"/>
    <property type="project" value="UniProtKB-UniRule"/>
</dbReference>
<evidence type="ECO:0000256" key="5">
    <source>
        <dbReference type="ARBA" id="ARBA00023049"/>
    </source>
</evidence>
<evidence type="ECO:0000256" key="4">
    <source>
        <dbReference type="ARBA" id="ARBA00022833"/>
    </source>
</evidence>
<keyword evidence="2 6" id="KW-0479">Metal-binding</keyword>